<dbReference type="InterPro" id="IPR036264">
    <property type="entry name" value="Bact_exopeptidase_dim_dom"/>
</dbReference>
<dbReference type="PANTHER" id="PTHR43808:SF9">
    <property type="entry name" value="BLL0789 PROTEIN"/>
    <property type="match status" value="1"/>
</dbReference>
<reference evidence="4 5" key="1">
    <citation type="submission" date="2021-01" db="EMBL/GenBank/DDBJ databases">
        <title>Whole genome shotgun sequence of Asanoa iriomotensis NBRC 100142.</title>
        <authorList>
            <person name="Komaki H."/>
            <person name="Tamura T."/>
        </authorList>
    </citation>
    <scope>NUCLEOTIDE SEQUENCE [LARGE SCALE GENOMIC DNA]</scope>
    <source>
        <strain evidence="4 5">NBRC 100142</strain>
    </source>
</reference>
<evidence type="ECO:0000259" key="3">
    <source>
        <dbReference type="Pfam" id="PF07687"/>
    </source>
</evidence>
<keyword evidence="2" id="KW-0378">Hydrolase</keyword>
<dbReference type="CDD" id="cd03885">
    <property type="entry name" value="M20_CPDG2"/>
    <property type="match status" value="1"/>
</dbReference>
<gene>
    <name evidence="4" type="ORF">Air01nite_16970</name>
</gene>
<evidence type="ECO:0000256" key="1">
    <source>
        <dbReference type="ARBA" id="ARBA00022723"/>
    </source>
</evidence>
<dbReference type="PANTHER" id="PTHR43808">
    <property type="entry name" value="ACETYLORNITHINE DEACETYLASE"/>
    <property type="match status" value="1"/>
</dbReference>
<accession>A0ABQ4BYJ2</accession>
<name>A0ABQ4BYJ2_9ACTN</name>
<protein>
    <submittedName>
        <fullName evidence="4">Peptidase M20</fullName>
    </submittedName>
</protein>
<dbReference type="EMBL" id="BONC01000008">
    <property type="protein sequence ID" value="GIF55602.1"/>
    <property type="molecule type" value="Genomic_DNA"/>
</dbReference>
<dbReference type="Gene3D" id="3.40.630.10">
    <property type="entry name" value="Zn peptidases"/>
    <property type="match status" value="1"/>
</dbReference>
<dbReference type="RefSeq" id="WP_203701403.1">
    <property type="nucleotide sequence ID" value="NZ_BAAALU010000007.1"/>
</dbReference>
<sequence>MTSAPDLPTRADVDAAPLRQWLRDRRADVLAEIADYVSVETPSDSKPHLDRGLDWVTARLTGALGEPTAIHRRRSATHGDTLVADFAGVGPRRLLVLCHYDTVWPAGTLADWPFTVEGRVARGPGVFDMKAGLVQALWAVRALDAAGRARPPLRVVLNGDEEVGSITSRPTLEAAAEGVTAALVLEPGIDGALKTARKGLGLLRIEVTGVEAHAGLDPDKGVSAIDELARVILALRALADLDRGTSVNIGTIEGGTRPNVIAGHASATVDVRVSDPAEAARIDAALAALRPSDPRLRLVVHGGWNRPPMPRTPGIAAMVDLARTVAANLGDDLAERAVGGGSDANFLAALGVPLLDGLGAVGAGAHARDEHIDVDATVDRAALISGIITAFARP</sequence>
<dbReference type="Gene3D" id="3.30.70.360">
    <property type="match status" value="1"/>
</dbReference>
<dbReference type="InterPro" id="IPR017150">
    <property type="entry name" value="Pept_M20_glutamate_carboxypep"/>
</dbReference>
<dbReference type="Pfam" id="PF01546">
    <property type="entry name" value="Peptidase_M20"/>
    <property type="match status" value="1"/>
</dbReference>
<dbReference type="InterPro" id="IPR002933">
    <property type="entry name" value="Peptidase_M20"/>
</dbReference>
<dbReference type="SUPFAM" id="SSF55031">
    <property type="entry name" value="Bacterial exopeptidase dimerisation domain"/>
    <property type="match status" value="1"/>
</dbReference>
<dbReference type="Proteomes" id="UP000624325">
    <property type="component" value="Unassembled WGS sequence"/>
</dbReference>
<feature type="domain" description="Peptidase M20 dimerisation" evidence="3">
    <location>
        <begin position="195"/>
        <end position="288"/>
    </location>
</feature>
<evidence type="ECO:0000313" key="4">
    <source>
        <dbReference type="EMBL" id="GIF55602.1"/>
    </source>
</evidence>
<dbReference type="InterPro" id="IPR011650">
    <property type="entry name" value="Peptidase_M20_dimer"/>
</dbReference>
<keyword evidence="5" id="KW-1185">Reference proteome</keyword>
<dbReference type="Pfam" id="PF07687">
    <property type="entry name" value="M20_dimer"/>
    <property type="match status" value="1"/>
</dbReference>
<evidence type="ECO:0000256" key="2">
    <source>
        <dbReference type="ARBA" id="ARBA00022801"/>
    </source>
</evidence>
<dbReference type="InterPro" id="IPR050072">
    <property type="entry name" value="Peptidase_M20A"/>
</dbReference>
<proteinExistence type="predicted"/>
<dbReference type="PIRSF" id="PIRSF037238">
    <property type="entry name" value="Carboxypeptidase_G2"/>
    <property type="match status" value="1"/>
</dbReference>
<comment type="caution">
    <text evidence="4">The sequence shown here is derived from an EMBL/GenBank/DDBJ whole genome shotgun (WGS) entry which is preliminary data.</text>
</comment>
<evidence type="ECO:0000313" key="5">
    <source>
        <dbReference type="Proteomes" id="UP000624325"/>
    </source>
</evidence>
<keyword evidence="1" id="KW-0479">Metal-binding</keyword>
<dbReference type="SUPFAM" id="SSF53187">
    <property type="entry name" value="Zn-dependent exopeptidases"/>
    <property type="match status" value="1"/>
</dbReference>
<organism evidence="4 5">
    <name type="scientific">Asanoa iriomotensis</name>
    <dbReference type="NCBI Taxonomy" id="234613"/>
    <lineage>
        <taxon>Bacteria</taxon>
        <taxon>Bacillati</taxon>
        <taxon>Actinomycetota</taxon>
        <taxon>Actinomycetes</taxon>
        <taxon>Micromonosporales</taxon>
        <taxon>Micromonosporaceae</taxon>
        <taxon>Asanoa</taxon>
    </lineage>
</organism>